<dbReference type="OMA" id="GRTTKGW"/>
<dbReference type="PANTHER" id="PTHR13952:SF5">
    <property type="entry name" value="U1 SMALL NUCLEAR RIBONUCLEOPROTEIN 70 KDA"/>
    <property type="match status" value="1"/>
</dbReference>
<feature type="region of interest" description="Disordered" evidence="9">
    <location>
        <begin position="54"/>
        <end position="77"/>
    </location>
</feature>
<evidence type="ECO:0000313" key="12">
    <source>
        <dbReference type="Proteomes" id="UP000009022"/>
    </source>
</evidence>
<dbReference type="InterPro" id="IPR012677">
    <property type="entry name" value="Nucleotide-bd_a/b_plait_sf"/>
</dbReference>
<reference evidence="11 12" key="1">
    <citation type="journal article" date="2008" name="Nature">
        <title>The Trichoplax genome and the nature of placozoans.</title>
        <authorList>
            <person name="Srivastava M."/>
            <person name="Begovic E."/>
            <person name="Chapman J."/>
            <person name="Putnam N.H."/>
            <person name="Hellsten U."/>
            <person name="Kawashima T."/>
            <person name="Kuo A."/>
            <person name="Mitros T."/>
            <person name="Salamov A."/>
            <person name="Carpenter M.L."/>
            <person name="Signorovitch A.Y."/>
            <person name="Moreno M.A."/>
            <person name="Kamm K."/>
            <person name="Grimwood J."/>
            <person name="Schmutz J."/>
            <person name="Shapiro H."/>
            <person name="Grigoriev I.V."/>
            <person name="Buss L.W."/>
            <person name="Schierwater B."/>
            <person name="Dellaporta S.L."/>
            <person name="Rokhsar D.S."/>
        </authorList>
    </citation>
    <scope>NUCLEOTIDE SEQUENCE [LARGE SCALE GENOMIC DNA]</scope>
    <source>
        <strain evidence="11 12">Grell-BS-1999</strain>
    </source>
</reference>
<dbReference type="InterPro" id="IPR022023">
    <property type="entry name" value="U1snRNP70_N"/>
</dbReference>
<organism evidence="11 12">
    <name type="scientific">Trichoplax adhaerens</name>
    <name type="common">Trichoplax reptans</name>
    <dbReference type="NCBI Taxonomy" id="10228"/>
    <lineage>
        <taxon>Eukaryota</taxon>
        <taxon>Metazoa</taxon>
        <taxon>Placozoa</taxon>
        <taxon>Uniplacotomia</taxon>
        <taxon>Trichoplacea</taxon>
        <taxon>Trichoplacidae</taxon>
        <taxon>Trichoplax</taxon>
    </lineage>
</organism>
<keyword evidence="6" id="KW-0539">Nucleus</keyword>
<keyword evidence="5 8" id="KW-0694">RNA-binding</keyword>
<protein>
    <recommendedName>
        <fullName evidence="3">U1 small nuclear ribonucleoprotein 70 kDa</fullName>
    </recommendedName>
</protein>
<dbReference type="KEGG" id="tad:TRIADDRAFT_51837"/>
<evidence type="ECO:0000259" key="10">
    <source>
        <dbReference type="PROSITE" id="PS50102"/>
    </source>
</evidence>
<dbReference type="GO" id="GO:0030619">
    <property type="term" value="F:U1 snRNA binding"/>
    <property type="evidence" value="ECO:0000318"/>
    <property type="project" value="GO_Central"/>
</dbReference>
<dbReference type="CTD" id="6749883"/>
<evidence type="ECO:0000313" key="11">
    <source>
        <dbReference type="EMBL" id="EDV28681.1"/>
    </source>
</evidence>
<dbReference type="GO" id="GO:0000398">
    <property type="term" value="P:mRNA splicing, via spliceosome"/>
    <property type="evidence" value="ECO:0000318"/>
    <property type="project" value="GO_Central"/>
</dbReference>
<evidence type="ECO:0000256" key="3">
    <source>
        <dbReference type="ARBA" id="ARBA00016996"/>
    </source>
</evidence>
<name>B3RL10_TRIAD</name>
<keyword evidence="7" id="KW-0687">Ribonucleoprotein</keyword>
<keyword evidence="12" id="KW-1185">Reference proteome</keyword>
<dbReference type="eggNOG" id="KOG0113">
    <property type="taxonomic scope" value="Eukaryota"/>
</dbReference>
<evidence type="ECO:0000256" key="9">
    <source>
        <dbReference type="SAM" id="MobiDB-lite"/>
    </source>
</evidence>
<dbReference type="GO" id="GO:0003729">
    <property type="term" value="F:mRNA binding"/>
    <property type="evidence" value="ECO:0000318"/>
    <property type="project" value="GO_Central"/>
</dbReference>
<feature type="region of interest" description="Disordered" evidence="9">
    <location>
        <begin position="187"/>
        <end position="342"/>
    </location>
</feature>
<feature type="domain" description="RRM" evidence="10">
    <location>
        <begin position="102"/>
        <end position="179"/>
    </location>
</feature>
<dbReference type="GO" id="GO:0016607">
    <property type="term" value="C:nuclear speck"/>
    <property type="evidence" value="ECO:0007669"/>
    <property type="project" value="UniProtKB-SubCell"/>
</dbReference>
<evidence type="ECO:0000256" key="5">
    <source>
        <dbReference type="ARBA" id="ARBA00022884"/>
    </source>
</evidence>
<sequence length="342" mass="40819">MTYCLPPHLSAFFTPKEPIKYLPPLDTPSHLRKRRPYTGVSVFLSQFETVRNSAPSVVTETREEKRTRQKKERLDKVSAKLQKDLAQWDPHNNPKGTEDPFKTLLVSRLSYDTTESKLRRELEAYGSVKSVRSIYDLSGKPKGYAFVEFEHERDMKAAYKYADGKKVDGRRILVDVERSRTVKNWLPRRLGGGLGGTRLGGEDINVKHSGREENRMDDSRVGGDRKVSPDRGLDRDRNRDRRDRDRGDTERYRGRDRDRDRERDRDRDRDRYRPRYDDPNSGYRGRGRDYRDRDRERDRRDRDRDRDRDRGRDRRHDRSRSRERRDYDRRKDVESGEIVEDI</sequence>
<dbReference type="InParanoid" id="B3RL10"/>
<dbReference type="Pfam" id="PF00076">
    <property type="entry name" value="RRM_1"/>
    <property type="match status" value="1"/>
</dbReference>
<dbReference type="FunFam" id="3.30.70.330:FF:000153">
    <property type="entry name" value="U1 small nuclear ribonucleoprotein 70 kDa"/>
    <property type="match status" value="1"/>
</dbReference>
<dbReference type="Pfam" id="PF12220">
    <property type="entry name" value="U1snRNP70_N"/>
    <property type="match status" value="1"/>
</dbReference>
<dbReference type="InterPro" id="IPR035979">
    <property type="entry name" value="RBD_domain_sf"/>
</dbReference>
<dbReference type="SUPFAM" id="SSF54928">
    <property type="entry name" value="RNA-binding domain, RBD"/>
    <property type="match status" value="1"/>
</dbReference>
<dbReference type="InterPro" id="IPR051183">
    <property type="entry name" value="U1_U11-U12_snRNP_70-35kDa"/>
</dbReference>
<dbReference type="OrthoDB" id="272703at2759"/>
<dbReference type="GeneID" id="6749883"/>
<dbReference type="EMBL" id="DS985241">
    <property type="protein sequence ID" value="EDV28681.1"/>
    <property type="molecule type" value="Genomic_DNA"/>
</dbReference>
<dbReference type="Gene3D" id="3.30.70.330">
    <property type="match status" value="1"/>
</dbReference>
<evidence type="ECO:0000256" key="6">
    <source>
        <dbReference type="ARBA" id="ARBA00023242"/>
    </source>
</evidence>
<dbReference type="GO" id="GO:0071004">
    <property type="term" value="C:U2-type prespliceosome"/>
    <property type="evidence" value="ECO:0000318"/>
    <property type="project" value="GO_Central"/>
</dbReference>
<comment type="subcellular location">
    <subcellularLocation>
        <location evidence="1">Nucleus speckle</location>
    </subcellularLocation>
    <subcellularLocation>
        <location evidence="2">Nucleus</location>
        <location evidence="2">Nucleoplasm</location>
    </subcellularLocation>
</comment>
<dbReference type="HOGENOM" id="CLU_045151_2_1_1"/>
<feature type="compositionally biased region" description="Basic and acidic residues" evidence="9">
    <location>
        <begin position="200"/>
        <end position="278"/>
    </location>
</feature>
<evidence type="ECO:0000256" key="8">
    <source>
        <dbReference type="PROSITE-ProRule" id="PRU00176"/>
    </source>
</evidence>
<dbReference type="InterPro" id="IPR034143">
    <property type="entry name" value="snRNP70_RRM"/>
</dbReference>
<dbReference type="SMART" id="SM00360">
    <property type="entry name" value="RRM"/>
    <property type="match status" value="1"/>
</dbReference>
<dbReference type="PhylomeDB" id="B3RL10"/>
<feature type="compositionally biased region" description="Basic and acidic residues" evidence="9">
    <location>
        <begin position="323"/>
        <end position="334"/>
    </location>
</feature>
<accession>B3RL10</accession>
<gene>
    <name evidence="11" type="ORF">TRIADDRAFT_51837</name>
</gene>
<evidence type="ECO:0000256" key="2">
    <source>
        <dbReference type="ARBA" id="ARBA00004642"/>
    </source>
</evidence>
<dbReference type="AlphaFoldDB" id="B3RL10"/>
<dbReference type="STRING" id="10228.B3RL10"/>
<dbReference type="Proteomes" id="UP000009022">
    <property type="component" value="Unassembled WGS sequence"/>
</dbReference>
<keyword evidence="4" id="KW-0507">mRNA processing</keyword>
<feature type="compositionally biased region" description="Basic and acidic residues" evidence="9">
    <location>
        <begin position="60"/>
        <end position="77"/>
    </location>
</feature>
<dbReference type="RefSeq" id="XP_002107883.1">
    <property type="nucleotide sequence ID" value="XM_002107847.1"/>
</dbReference>
<dbReference type="InterPro" id="IPR000504">
    <property type="entry name" value="RRM_dom"/>
</dbReference>
<dbReference type="CDD" id="cd12236">
    <property type="entry name" value="RRM_snRNP70"/>
    <property type="match status" value="1"/>
</dbReference>
<feature type="compositionally biased region" description="Basic and acidic residues" evidence="9">
    <location>
        <begin position="286"/>
        <end position="316"/>
    </location>
</feature>
<evidence type="ECO:0000256" key="4">
    <source>
        <dbReference type="ARBA" id="ARBA00022664"/>
    </source>
</evidence>
<evidence type="ECO:0000256" key="7">
    <source>
        <dbReference type="ARBA" id="ARBA00023274"/>
    </source>
</evidence>
<dbReference type="GO" id="GO:0005685">
    <property type="term" value="C:U1 snRNP"/>
    <property type="evidence" value="ECO:0000318"/>
    <property type="project" value="GO_Central"/>
</dbReference>
<evidence type="ECO:0000256" key="1">
    <source>
        <dbReference type="ARBA" id="ARBA00004324"/>
    </source>
</evidence>
<dbReference type="PANTHER" id="PTHR13952">
    <property type="entry name" value="U1 SMALL NUCLEAR RIBONUCLEOPROTEIN 70 KD"/>
    <property type="match status" value="1"/>
</dbReference>
<dbReference type="PROSITE" id="PS50102">
    <property type="entry name" value="RRM"/>
    <property type="match status" value="1"/>
</dbReference>
<feature type="compositionally biased region" description="Gly residues" evidence="9">
    <location>
        <begin position="190"/>
        <end position="199"/>
    </location>
</feature>
<proteinExistence type="predicted"/>